<evidence type="ECO:0000313" key="2">
    <source>
        <dbReference type="Proteomes" id="UP000249057"/>
    </source>
</evidence>
<dbReference type="EMBL" id="KZ825380">
    <property type="protein sequence ID" value="RAH41985.1"/>
    <property type="molecule type" value="Genomic_DNA"/>
</dbReference>
<proteinExistence type="predicted"/>
<protein>
    <submittedName>
        <fullName evidence="1">Uncharacterized protein</fullName>
    </submittedName>
</protein>
<evidence type="ECO:0000313" key="1">
    <source>
        <dbReference type="EMBL" id="RAH41985.1"/>
    </source>
</evidence>
<organism evidence="1 2">
    <name type="scientific">Aspergillus brunneoviolaceus CBS 621.78</name>
    <dbReference type="NCBI Taxonomy" id="1450534"/>
    <lineage>
        <taxon>Eukaryota</taxon>
        <taxon>Fungi</taxon>
        <taxon>Dikarya</taxon>
        <taxon>Ascomycota</taxon>
        <taxon>Pezizomycotina</taxon>
        <taxon>Eurotiomycetes</taxon>
        <taxon>Eurotiomycetidae</taxon>
        <taxon>Eurotiales</taxon>
        <taxon>Aspergillaceae</taxon>
        <taxon>Aspergillus</taxon>
        <taxon>Aspergillus subgen. Circumdati</taxon>
    </lineage>
</organism>
<sequence length="51" mass="5840">MFLSDDSGLTIFLDYEIGLLLICIQPRVLGTPTGSVYVLFVWISVLCWQRF</sequence>
<reference evidence="1" key="1">
    <citation type="submission" date="2018-02" db="EMBL/GenBank/DDBJ databases">
        <title>The genomes of Aspergillus section Nigri reveals drivers in fungal speciation.</title>
        <authorList>
            <consortium name="DOE Joint Genome Institute"/>
            <person name="Vesth T.C."/>
            <person name="Nybo J."/>
            <person name="Theobald S."/>
            <person name="Brandl J."/>
            <person name="Frisvad J.C."/>
            <person name="Nielsen K.F."/>
            <person name="Lyhne E.K."/>
            <person name="Kogle M.E."/>
            <person name="Kuo A."/>
            <person name="Riley R."/>
            <person name="Clum A."/>
            <person name="Nolan M."/>
            <person name="Lipzen A."/>
            <person name="Salamov A."/>
            <person name="Henrissat B."/>
            <person name="Wiebenga A."/>
            <person name="De vries R.P."/>
            <person name="Grigoriev I.V."/>
            <person name="Mortensen U.H."/>
            <person name="Andersen M.R."/>
            <person name="Baker S.E."/>
        </authorList>
    </citation>
    <scope>NUCLEOTIDE SEQUENCE</scope>
    <source>
        <strain evidence="1">CBS 621.78</strain>
    </source>
</reference>
<name>A0ACD1FYE1_9EURO</name>
<accession>A0ACD1FYE1</accession>
<gene>
    <name evidence="1" type="ORF">BO95DRAFT_252841</name>
</gene>
<dbReference type="Proteomes" id="UP000249057">
    <property type="component" value="Unassembled WGS sequence"/>
</dbReference>
<keyword evidence="2" id="KW-1185">Reference proteome</keyword>